<accession>A0ABX7HHC2</accession>
<evidence type="ECO:0000313" key="3">
    <source>
        <dbReference type="Proteomes" id="UP000627155"/>
    </source>
</evidence>
<evidence type="ECO:0000313" key="2">
    <source>
        <dbReference type="EMBL" id="QRO85652.1"/>
    </source>
</evidence>
<reference evidence="2 3" key="1">
    <citation type="submission" date="2021-02" db="EMBL/GenBank/DDBJ databases">
        <title>FDA dAtabase for Regulatory Grade micrObial Sequences (FDA-ARGOS): Supporting development and validation of Infectious Disease Dx tests.</title>
        <authorList>
            <person name="Sproer C."/>
            <person name="Gronow S."/>
            <person name="Severitt S."/>
            <person name="Schroder I."/>
            <person name="Tallon L."/>
            <person name="Sadzewicz L."/>
            <person name="Zhao X."/>
            <person name="Boylan J."/>
            <person name="Ott S."/>
            <person name="Bowen H."/>
            <person name="Vavikolanu K."/>
            <person name="Mehta A."/>
            <person name="Aluvathingal J."/>
            <person name="Nadendla S."/>
            <person name="Lowell S."/>
            <person name="Myers T."/>
            <person name="Yan Y."/>
            <person name="Sichtig H."/>
        </authorList>
    </citation>
    <scope>NUCLEOTIDE SEQUENCE [LARGE SCALE GENOMIC DNA]</scope>
    <source>
        <strain evidence="2 3">FDAARGOS_1207</strain>
    </source>
</reference>
<keyword evidence="3" id="KW-1185">Reference proteome</keyword>
<name>A0ABX7HHC2_9STAP</name>
<protein>
    <submittedName>
        <fullName evidence="2">Uncharacterized protein</fullName>
    </submittedName>
</protein>
<organism evidence="2 3">
    <name type="scientific">Mammaliicoccus vitulinus</name>
    <dbReference type="NCBI Taxonomy" id="71237"/>
    <lineage>
        <taxon>Bacteria</taxon>
        <taxon>Bacillati</taxon>
        <taxon>Bacillota</taxon>
        <taxon>Bacilli</taxon>
        <taxon>Bacillales</taxon>
        <taxon>Staphylococcaceae</taxon>
        <taxon>Mammaliicoccus</taxon>
    </lineage>
</organism>
<dbReference type="EMBL" id="CP069486">
    <property type="protein sequence ID" value="QRO85652.1"/>
    <property type="molecule type" value="Genomic_DNA"/>
</dbReference>
<gene>
    <name evidence="2" type="ORF">I6J37_02820</name>
</gene>
<dbReference type="RefSeq" id="WP_103323595.1">
    <property type="nucleotide sequence ID" value="NZ_CBCPHH010000007.1"/>
</dbReference>
<evidence type="ECO:0000256" key="1">
    <source>
        <dbReference type="SAM" id="MobiDB-lite"/>
    </source>
</evidence>
<sequence length="117" mass="13557">MKNIILVVIIFCLTVLSAYFMITTDNKQEDKKDANKEKTEQASKKKEKAQKKQENEPKIKTQKDLSKVIYSDKDEQAKMNAYNEAIDKGILPRSNNYQEAVYAYEESVWLKNNTGTE</sequence>
<dbReference type="Proteomes" id="UP000627155">
    <property type="component" value="Chromosome"/>
</dbReference>
<proteinExistence type="predicted"/>
<feature type="region of interest" description="Disordered" evidence="1">
    <location>
        <begin position="27"/>
        <end position="63"/>
    </location>
</feature>